<dbReference type="GO" id="GO:0008061">
    <property type="term" value="F:chitin binding"/>
    <property type="evidence" value="ECO:0007669"/>
    <property type="project" value="InterPro"/>
</dbReference>
<dbReference type="Gene3D" id="2.40.10.10">
    <property type="entry name" value="Trypsin-like serine proteases"/>
    <property type="match status" value="1"/>
</dbReference>
<dbReference type="InterPro" id="IPR018114">
    <property type="entry name" value="TRYPSIN_HIS"/>
</dbReference>
<sequence length="376" mass="41392">MQVIINFDALLFKLVVIDLLLLNSFEGSASLCLDKEYCSAKADGLYKDPDTCYGFIKCSNGEIQRAQCPKGKIYNDKYKECRRKGKTACDIPGGVREEPCVDKFPCGVKLLSRIVGGKEAIPHSWPWQAELLVKDHKAGPLRFKCGGTLVTPSYVVTAAHCVFMIPFPESYVVRLGVHDRRASKGIQSIGVSEIHIHERAMTNGRGNDIALLKLSRPARLSHTVGLACLPNGNLMDRVTPGTKCFLTGWGSSQFKGEKSQVLKQTEIPVAHFNICAKANKKFGKVEDRLMICAGYGGHSNISGCHGDSGGPLVCQNEETGRWTLRGTVSWGDHYCKGGPTYSVFVRISSYIDWIKCKMTSRPLQPSDPLLFQISLT</sequence>
<dbReference type="GO" id="GO:0005576">
    <property type="term" value="C:extracellular region"/>
    <property type="evidence" value="ECO:0007669"/>
    <property type="project" value="InterPro"/>
</dbReference>
<dbReference type="Pfam" id="PF01607">
    <property type="entry name" value="CBM_14"/>
    <property type="match status" value="1"/>
</dbReference>
<dbReference type="EMBL" id="JARQWQ010000084">
    <property type="protein sequence ID" value="KAK2552732.1"/>
    <property type="molecule type" value="Genomic_DNA"/>
</dbReference>
<dbReference type="SMART" id="SM00494">
    <property type="entry name" value="ChtBD2"/>
    <property type="match status" value="1"/>
</dbReference>
<keyword evidence="1 7" id="KW-0645">Protease</keyword>
<evidence type="ECO:0000256" key="1">
    <source>
        <dbReference type="ARBA" id="ARBA00022670"/>
    </source>
</evidence>
<dbReference type="InterPro" id="IPR033116">
    <property type="entry name" value="TRYPSIN_SER"/>
</dbReference>
<name>A0AAD9Q0X9_ACRCE</name>
<dbReference type="PROSITE" id="PS00134">
    <property type="entry name" value="TRYPSIN_HIS"/>
    <property type="match status" value="1"/>
</dbReference>
<evidence type="ECO:0000256" key="4">
    <source>
        <dbReference type="ARBA" id="ARBA00022825"/>
    </source>
</evidence>
<keyword evidence="5" id="KW-1015">Disulfide bond</keyword>
<keyword evidence="3 7" id="KW-0378">Hydrolase</keyword>
<dbReference type="InterPro" id="IPR002557">
    <property type="entry name" value="Chitin-bd_dom"/>
</dbReference>
<evidence type="ECO:0000259" key="10">
    <source>
        <dbReference type="PROSITE" id="PS50940"/>
    </source>
</evidence>
<accession>A0AAD9Q0X9</accession>
<dbReference type="SUPFAM" id="SSF50494">
    <property type="entry name" value="Trypsin-like serine proteases"/>
    <property type="match status" value="1"/>
</dbReference>
<dbReference type="InterPro" id="IPR043504">
    <property type="entry name" value="Peptidase_S1_PA_chymotrypsin"/>
</dbReference>
<evidence type="ECO:0000313" key="12">
    <source>
        <dbReference type="Proteomes" id="UP001249851"/>
    </source>
</evidence>
<dbReference type="PRINTS" id="PR00722">
    <property type="entry name" value="CHYMOTRYPSIN"/>
</dbReference>
<dbReference type="SMART" id="SM00020">
    <property type="entry name" value="Tryp_SPc"/>
    <property type="match status" value="1"/>
</dbReference>
<dbReference type="GO" id="GO:0006508">
    <property type="term" value="P:proteolysis"/>
    <property type="evidence" value="ECO:0007669"/>
    <property type="project" value="UniProtKB-KW"/>
</dbReference>
<dbReference type="SUPFAM" id="SSF57625">
    <property type="entry name" value="Invertebrate chitin-binding proteins"/>
    <property type="match status" value="1"/>
</dbReference>
<evidence type="ECO:0000259" key="9">
    <source>
        <dbReference type="PROSITE" id="PS50240"/>
    </source>
</evidence>
<dbReference type="InterPro" id="IPR001254">
    <property type="entry name" value="Trypsin_dom"/>
</dbReference>
<keyword evidence="12" id="KW-1185">Reference proteome</keyword>
<keyword evidence="4 7" id="KW-0720">Serine protease</keyword>
<feature type="chain" id="PRO_5042171155" evidence="8">
    <location>
        <begin position="31"/>
        <end position="376"/>
    </location>
</feature>
<dbReference type="Pfam" id="PF00089">
    <property type="entry name" value="Trypsin"/>
    <property type="match status" value="1"/>
</dbReference>
<dbReference type="CDD" id="cd00190">
    <property type="entry name" value="Tryp_SPc"/>
    <property type="match status" value="1"/>
</dbReference>
<feature type="domain" description="Peptidase S1" evidence="9">
    <location>
        <begin position="114"/>
        <end position="359"/>
    </location>
</feature>
<evidence type="ECO:0000313" key="11">
    <source>
        <dbReference type="EMBL" id="KAK2552732.1"/>
    </source>
</evidence>
<comment type="caution">
    <text evidence="11">The sequence shown here is derived from an EMBL/GenBank/DDBJ whole genome shotgun (WGS) entry which is preliminary data.</text>
</comment>
<dbReference type="InterPro" id="IPR009003">
    <property type="entry name" value="Peptidase_S1_PA"/>
</dbReference>
<organism evidence="11 12">
    <name type="scientific">Acropora cervicornis</name>
    <name type="common">Staghorn coral</name>
    <dbReference type="NCBI Taxonomy" id="6130"/>
    <lineage>
        <taxon>Eukaryota</taxon>
        <taxon>Metazoa</taxon>
        <taxon>Cnidaria</taxon>
        <taxon>Anthozoa</taxon>
        <taxon>Hexacorallia</taxon>
        <taxon>Scleractinia</taxon>
        <taxon>Astrocoeniina</taxon>
        <taxon>Acroporidae</taxon>
        <taxon>Acropora</taxon>
    </lineage>
</organism>
<protein>
    <submittedName>
        <fullName evidence="11">Chymotrypsin-C</fullName>
    </submittedName>
</protein>
<dbReference type="AlphaFoldDB" id="A0AAD9Q0X9"/>
<dbReference type="InterPro" id="IPR036508">
    <property type="entry name" value="Chitin-bd_dom_sf"/>
</dbReference>
<keyword evidence="2 8" id="KW-0732">Signal</keyword>
<dbReference type="PROSITE" id="PS00135">
    <property type="entry name" value="TRYPSIN_SER"/>
    <property type="match status" value="1"/>
</dbReference>
<dbReference type="PROSITE" id="PS50240">
    <property type="entry name" value="TRYPSIN_DOM"/>
    <property type="match status" value="1"/>
</dbReference>
<dbReference type="InterPro" id="IPR001314">
    <property type="entry name" value="Peptidase_S1A"/>
</dbReference>
<feature type="domain" description="Chitin-binding type-2" evidence="10">
    <location>
        <begin position="35"/>
        <end position="91"/>
    </location>
</feature>
<evidence type="ECO:0000256" key="8">
    <source>
        <dbReference type="SAM" id="SignalP"/>
    </source>
</evidence>
<reference evidence="11" key="2">
    <citation type="journal article" date="2023" name="Science">
        <title>Genomic signatures of disease resistance in endangered staghorn corals.</title>
        <authorList>
            <person name="Vollmer S.V."/>
            <person name="Selwyn J.D."/>
            <person name="Despard B.A."/>
            <person name="Roesel C.L."/>
        </authorList>
    </citation>
    <scope>NUCLEOTIDE SEQUENCE</scope>
    <source>
        <strain evidence="11">K2</strain>
    </source>
</reference>
<comment type="similarity">
    <text evidence="6">Belongs to the peptidase S1 family. CLIP subfamily.</text>
</comment>
<proteinExistence type="inferred from homology"/>
<dbReference type="PROSITE" id="PS50940">
    <property type="entry name" value="CHIT_BIND_II"/>
    <property type="match status" value="1"/>
</dbReference>
<dbReference type="Gene3D" id="2.170.140.10">
    <property type="entry name" value="Chitin binding domain"/>
    <property type="match status" value="1"/>
</dbReference>
<gene>
    <name evidence="11" type="ORF">P5673_026164</name>
</gene>
<feature type="signal peptide" evidence="8">
    <location>
        <begin position="1"/>
        <end position="30"/>
    </location>
</feature>
<evidence type="ECO:0000256" key="6">
    <source>
        <dbReference type="ARBA" id="ARBA00024195"/>
    </source>
</evidence>
<reference evidence="11" key="1">
    <citation type="journal article" date="2023" name="G3 (Bethesda)">
        <title>Whole genome assembly and annotation of the endangered Caribbean coral Acropora cervicornis.</title>
        <authorList>
            <person name="Selwyn J.D."/>
            <person name="Vollmer S.V."/>
        </authorList>
    </citation>
    <scope>NUCLEOTIDE SEQUENCE</scope>
    <source>
        <strain evidence="11">K2</strain>
    </source>
</reference>
<dbReference type="Proteomes" id="UP001249851">
    <property type="component" value="Unassembled WGS sequence"/>
</dbReference>
<dbReference type="GO" id="GO:0004252">
    <property type="term" value="F:serine-type endopeptidase activity"/>
    <property type="evidence" value="ECO:0007669"/>
    <property type="project" value="InterPro"/>
</dbReference>
<evidence type="ECO:0000256" key="5">
    <source>
        <dbReference type="ARBA" id="ARBA00023157"/>
    </source>
</evidence>
<dbReference type="InterPro" id="IPR051487">
    <property type="entry name" value="Ser/Thr_Proteases_Immune/Dev"/>
</dbReference>
<evidence type="ECO:0000256" key="7">
    <source>
        <dbReference type="RuleBase" id="RU363034"/>
    </source>
</evidence>
<dbReference type="PANTHER" id="PTHR24256">
    <property type="entry name" value="TRYPTASE-RELATED"/>
    <property type="match status" value="1"/>
</dbReference>
<evidence type="ECO:0000256" key="3">
    <source>
        <dbReference type="ARBA" id="ARBA00022801"/>
    </source>
</evidence>
<dbReference type="FunFam" id="2.40.10.10:FF:000120">
    <property type="entry name" value="Putative serine protease"/>
    <property type="match status" value="1"/>
</dbReference>
<evidence type="ECO:0000256" key="2">
    <source>
        <dbReference type="ARBA" id="ARBA00022729"/>
    </source>
</evidence>